<feature type="compositionally biased region" description="Basic residues" evidence="1">
    <location>
        <begin position="149"/>
        <end position="161"/>
    </location>
</feature>
<feature type="region of interest" description="Disordered" evidence="1">
    <location>
        <begin position="140"/>
        <end position="161"/>
    </location>
</feature>
<proteinExistence type="predicted"/>
<accession>A0A5J4QF03</accession>
<dbReference type="AlphaFoldDB" id="A0A5J4QF03"/>
<reference evidence="3" key="1">
    <citation type="submission" date="2019-03" db="EMBL/GenBank/DDBJ databases">
        <title>Single cell metagenomics reveals metabolic interactions within the superorganism composed of flagellate Streblomastix strix and complex community of Bacteroidetes bacteria on its surface.</title>
        <authorList>
            <person name="Treitli S.C."/>
            <person name="Kolisko M."/>
            <person name="Husnik F."/>
            <person name="Keeling P."/>
            <person name="Hampl V."/>
        </authorList>
    </citation>
    <scope>NUCLEOTIDE SEQUENCE</scope>
    <source>
        <strain evidence="3">STM</strain>
    </source>
</reference>
<evidence type="ECO:0000256" key="1">
    <source>
        <dbReference type="SAM" id="MobiDB-lite"/>
    </source>
</evidence>
<dbReference type="Pfam" id="PF12762">
    <property type="entry name" value="DDE_Tnp_IS1595"/>
    <property type="match status" value="1"/>
</dbReference>
<evidence type="ECO:0000259" key="2">
    <source>
        <dbReference type="SMART" id="SM01126"/>
    </source>
</evidence>
<dbReference type="InterPro" id="IPR024445">
    <property type="entry name" value="Tnp_ISXO2-like"/>
</dbReference>
<feature type="domain" description="ISXO2-like transposase" evidence="2">
    <location>
        <begin position="125"/>
        <end position="284"/>
    </location>
</feature>
<gene>
    <name evidence="3" type="ORF">EZS27_030890</name>
</gene>
<protein>
    <recommendedName>
        <fullName evidence="2">ISXO2-like transposase domain-containing protein</fullName>
    </recommendedName>
</protein>
<dbReference type="NCBIfam" id="NF033547">
    <property type="entry name" value="transpos_IS1595"/>
    <property type="match status" value="1"/>
</dbReference>
<dbReference type="EMBL" id="SNRY01003963">
    <property type="protein sequence ID" value="KAA6319183.1"/>
    <property type="molecule type" value="Genomic_DNA"/>
</dbReference>
<name>A0A5J4QF03_9ZZZZ</name>
<comment type="caution">
    <text evidence="3">The sequence shown here is derived from an EMBL/GenBank/DDBJ whole genome shotgun (WGS) entry which is preliminary data.</text>
</comment>
<dbReference type="SMART" id="SM01126">
    <property type="entry name" value="DDE_Tnp_IS1595"/>
    <property type="match status" value="1"/>
</dbReference>
<organism evidence="3">
    <name type="scientific">termite gut metagenome</name>
    <dbReference type="NCBI Taxonomy" id="433724"/>
    <lineage>
        <taxon>unclassified sequences</taxon>
        <taxon>metagenomes</taxon>
        <taxon>organismal metagenomes</taxon>
    </lineage>
</organism>
<sequence>MNLLNFVSEFPDESSCRNKFKEYRERVGVVCPVCGHKEHYWKGDKACYECKHCGKRQSLRANTVMHGSQLPFRYWFIAIHLLTSTKKSFSAAELQRQLGHKRYEPIWYMLHKLRGIMGKGDEQYALSGVIELDEGFFSTETNNDEKQKPLKRGRGSQKKSKVLVMAESQPLEGQTTKKGKPRGVRHIKMIVINDLRAETITPLVEENVFKESIIDSDNSTSYVKLKDIVKEHNPQVIPKNEVGRILPWVHIAISNAKRLLLDIYHDIKPEYLQNYLNEFCYKFNRRYYEESLFDRLLIAAITYKNQFRCNNG</sequence>
<evidence type="ECO:0000313" key="3">
    <source>
        <dbReference type="EMBL" id="KAA6319183.1"/>
    </source>
</evidence>